<dbReference type="Pfam" id="PF00570">
    <property type="entry name" value="HRDC"/>
    <property type="match status" value="1"/>
</dbReference>
<dbReference type="Gene3D" id="3.40.50.300">
    <property type="entry name" value="P-loop containing nucleotide triphosphate hydrolases"/>
    <property type="match status" value="2"/>
</dbReference>
<feature type="compositionally biased region" description="Basic residues" evidence="17">
    <location>
        <begin position="602"/>
        <end position="611"/>
    </location>
</feature>
<dbReference type="InterPro" id="IPR006293">
    <property type="entry name" value="DNA_helicase_ATP-dep_RecQ_bac"/>
</dbReference>
<comment type="catalytic activity">
    <reaction evidence="15">
        <text>Couples ATP hydrolysis with the unwinding of duplex DNA by translocating in the 3'-5' direction.</text>
        <dbReference type="EC" id="5.6.2.4"/>
    </reaction>
</comment>
<dbReference type="CDD" id="cd18794">
    <property type="entry name" value="SF2_C_RecQ"/>
    <property type="match status" value="1"/>
</dbReference>
<dbReference type="PANTHER" id="PTHR13710">
    <property type="entry name" value="DNA HELICASE RECQ FAMILY MEMBER"/>
    <property type="match status" value="1"/>
</dbReference>
<dbReference type="RefSeq" id="WP_346752434.1">
    <property type="nucleotide sequence ID" value="NZ_JAUJEA010000004.1"/>
</dbReference>
<dbReference type="GO" id="GO:0016787">
    <property type="term" value="F:hydrolase activity"/>
    <property type="evidence" value="ECO:0007669"/>
    <property type="project" value="UniProtKB-KW"/>
</dbReference>
<dbReference type="InterPro" id="IPR029491">
    <property type="entry name" value="Helicase_HTH"/>
</dbReference>
<feature type="domain" description="HRDC" evidence="18">
    <location>
        <begin position="518"/>
        <end position="598"/>
    </location>
</feature>
<evidence type="ECO:0000256" key="17">
    <source>
        <dbReference type="SAM" id="MobiDB-lite"/>
    </source>
</evidence>
<reference evidence="21" key="1">
    <citation type="submission" date="2023-06" db="EMBL/GenBank/DDBJ databases">
        <title>Genomic of Parafulvivirga corallium.</title>
        <authorList>
            <person name="Wang G."/>
        </authorList>
    </citation>
    <scope>NUCLEOTIDE SEQUENCE</scope>
    <source>
        <strain evidence="21">BMA10</strain>
    </source>
</reference>
<accession>A0ABT8KSF6</accession>
<dbReference type="NCBIfam" id="TIGR01389">
    <property type="entry name" value="recQ"/>
    <property type="match status" value="1"/>
</dbReference>
<dbReference type="SUPFAM" id="SSF52540">
    <property type="entry name" value="P-loop containing nucleoside triphosphate hydrolases"/>
    <property type="match status" value="1"/>
</dbReference>
<comment type="similarity">
    <text evidence="3">Belongs to the helicase family. RecQ subfamily.</text>
</comment>
<dbReference type="CDD" id="cd17920">
    <property type="entry name" value="DEXHc_RecQ"/>
    <property type="match status" value="1"/>
</dbReference>
<feature type="domain" description="Helicase ATP-binding" evidence="19">
    <location>
        <begin position="25"/>
        <end position="195"/>
    </location>
</feature>
<dbReference type="InterPro" id="IPR014001">
    <property type="entry name" value="Helicase_ATP-bd"/>
</dbReference>
<evidence type="ECO:0000256" key="10">
    <source>
        <dbReference type="ARBA" id="ARBA00022840"/>
    </source>
</evidence>
<dbReference type="InterPro" id="IPR044876">
    <property type="entry name" value="HRDC_dom_sf"/>
</dbReference>
<evidence type="ECO:0000256" key="3">
    <source>
        <dbReference type="ARBA" id="ARBA00005446"/>
    </source>
</evidence>
<dbReference type="InterPro" id="IPR011545">
    <property type="entry name" value="DEAD/DEAH_box_helicase_dom"/>
</dbReference>
<dbReference type="InterPro" id="IPR036390">
    <property type="entry name" value="WH_DNA-bd_sf"/>
</dbReference>
<evidence type="ECO:0000256" key="2">
    <source>
        <dbReference type="ARBA" id="ARBA00001947"/>
    </source>
</evidence>
<keyword evidence="12" id="KW-0233">DNA recombination</keyword>
<dbReference type="InterPro" id="IPR032284">
    <property type="entry name" value="RecQ_Zn-bd"/>
</dbReference>
<comment type="cofactor">
    <cofactor evidence="1">
        <name>Mg(2+)</name>
        <dbReference type="ChEBI" id="CHEBI:18420"/>
    </cofactor>
</comment>
<dbReference type="PROSITE" id="PS51192">
    <property type="entry name" value="HELICASE_ATP_BIND_1"/>
    <property type="match status" value="1"/>
</dbReference>
<evidence type="ECO:0000259" key="18">
    <source>
        <dbReference type="PROSITE" id="PS50967"/>
    </source>
</evidence>
<feature type="domain" description="Helicase C-terminal" evidence="20">
    <location>
        <begin position="216"/>
        <end position="364"/>
    </location>
</feature>
<keyword evidence="5" id="KW-0547">Nucleotide-binding</keyword>
<evidence type="ECO:0000256" key="6">
    <source>
        <dbReference type="ARBA" id="ARBA00022763"/>
    </source>
</evidence>
<evidence type="ECO:0000256" key="7">
    <source>
        <dbReference type="ARBA" id="ARBA00022801"/>
    </source>
</evidence>
<dbReference type="InterPro" id="IPR036388">
    <property type="entry name" value="WH-like_DNA-bd_sf"/>
</dbReference>
<dbReference type="GO" id="GO:0003678">
    <property type="term" value="F:DNA helicase activity"/>
    <property type="evidence" value="ECO:0007669"/>
    <property type="project" value="UniProtKB-EC"/>
</dbReference>
<dbReference type="EC" id="5.6.2.4" evidence="16"/>
<dbReference type="EMBL" id="JAUJEA010000004">
    <property type="protein sequence ID" value="MDN5202410.1"/>
    <property type="molecule type" value="Genomic_DNA"/>
</dbReference>
<keyword evidence="6" id="KW-0227">DNA damage</keyword>
<evidence type="ECO:0000313" key="22">
    <source>
        <dbReference type="Proteomes" id="UP001172082"/>
    </source>
</evidence>
<evidence type="ECO:0000256" key="14">
    <source>
        <dbReference type="ARBA" id="ARBA00023235"/>
    </source>
</evidence>
<keyword evidence="9" id="KW-0862">Zinc</keyword>
<dbReference type="SMART" id="SM00487">
    <property type="entry name" value="DEXDc"/>
    <property type="match status" value="1"/>
</dbReference>
<dbReference type="Gene3D" id="1.10.150.80">
    <property type="entry name" value="HRDC domain"/>
    <property type="match status" value="1"/>
</dbReference>
<dbReference type="Pfam" id="PF09382">
    <property type="entry name" value="RQC"/>
    <property type="match status" value="1"/>
</dbReference>
<dbReference type="InterPro" id="IPR001650">
    <property type="entry name" value="Helicase_C-like"/>
</dbReference>
<keyword evidence="10" id="KW-0067">ATP-binding</keyword>
<keyword evidence="22" id="KW-1185">Reference proteome</keyword>
<dbReference type="InterPro" id="IPR018982">
    <property type="entry name" value="RQC_domain"/>
</dbReference>
<evidence type="ECO:0000256" key="13">
    <source>
        <dbReference type="ARBA" id="ARBA00023204"/>
    </source>
</evidence>
<comment type="cofactor">
    <cofactor evidence="2">
        <name>Zn(2+)</name>
        <dbReference type="ChEBI" id="CHEBI:29105"/>
    </cofactor>
</comment>
<proteinExistence type="inferred from homology"/>
<dbReference type="InterPro" id="IPR027417">
    <property type="entry name" value="P-loop_NTPase"/>
</dbReference>
<dbReference type="InterPro" id="IPR002121">
    <property type="entry name" value="HRDC_dom"/>
</dbReference>
<keyword evidence="7 21" id="KW-0378">Hydrolase</keyword>
<keyword evidence="4" id="KW-0479">Metal-binding</keyword>
<organism evidence="21 22">
    <name type="scientific">Splendidivirga corallicola</name>
    <dbReference type="NCBI Taxonomy" id="3051826"/>
    <lineage>
        <taxon>Bacteria</taxon>
        <taxon>Pseudomonadati</taxon>
        <taxon>Bacteroidota</taxon>
        <taxon>Cytophagia</taxon>
        <taxon>Cytophagales</taxon>
        <taxon>Splendidivirgaceae</taxon>
        <taxon>Splendidivirga</taxon>
    </lineage>
</organism>
<evidence type="ECO:0000256" key="1">
    <source>
        <dbReference type="ARBA" id="ARBA00001946"/>
    </source>
</evidence>
<dbReference type="SMART" id="SM00956">
    <property type="entry name" value="RQC"/>
    <property type="match status" value="1"/>
</dbReference>
<evidence type="ECO:0000259" key="19">
    <source>
        <dbReference type="PROSITE" id="PS51192"/>
    </source>
</evidence>
<name>A0ABT8KSF6_9BACT</name>
<keyword evidence="14" id="KW-0413">Isomerase</keyword>
<dbReference type="Pfam" id="PF14493">
    <property type="entry name" value="HTH_40"/>
    <property type="match status" value="1"/>
</dbReference>
<dbReference type="InterPro" id="IPR004589">
    <property type="entry name" value="DNA_helicase_ATP-dep_RecQ"/>
</dbReference>
<dbReference type="Pfam" id="PF00270">
    <property type="entry name" value="DEAD"/>
    <property type="match status" value="1"/>
</dbReference>
<dbReference type="Gene3D" id="1.10.10.10">
    <property type="entry name" value="Winged helix-like DNA-binding domain superfamily/Winged helix DNA-binding domain"/>
    <property type="match status" value="1"/>
</dbReference>
<dbReference type="PANTHER" id="PTHR13710:SF105">
    <property type="entry name" value="ATP-DEPENDENT DNA HELICASE Q1"/>
    <property type="match status" value="1"/>
</dbReference>
<dbReference type="SMART" id="SM00341">
    <property type="entry name" value="HRDC"/>
    <property type="match status" value="1"/>
</dbReference>
<dbReference type="SMART" id="SM00490">
    <property type="entry name" value="HELICc"/>
    <property type="match status" value="1"/>
</dbReference>
<dbReference type="Pfam" id="PF00271">
    <property type="entry name" value="Helicase_C"/>
    <property type="match status" value="1"/>
</dbReference>
<dbReference type="InterPro" id="IPR010997">
    <property type="entry name" value="HRDC-like_sf"/>
</dbReference>
<gene>
    <name evidence="21" type="primary">recQ</name>
    <name evidence="21" type="ORF">QQ008_13570</name>
</gene>
<dbReference type="Pfam" id="PF16124">
    <property type="entry name" value="RecQ_Zn_bind"/>
    <property type="match status" value="1"/>
</dbReference>
<keyword evidence="11" id="KW-0238">DNA-binding</keyword>
<evidence type="ECO:0000256" key="16">
    <source>
        <dbReference type="NCBIfam" id="TIGR01389"/>
    </source>
</evidence>
<protein>
    <recommendedName>
        <fullName evidence="16">DNA helicase RecQ</fullName>
        <ecNumber evidence="16">5.6.2.4</ecNumber>
    </recommendedName>
</protein>
<evidence type="ECO:0000256" key="8">
    <source>
        <dbReference type="ARBA" id="ARBA00022806"/>
    </source>
</evidence>
<dbReference type="SUPFAM" id="SSF47819">
    <property type="entry name" value="HRDC-like"/>
    <property type="match status" value="1"/>
</dbReference>
<dbReference type="SUPFAM" id="SSF46785">
    <property type="entry name" value="Winged helix' DNA-binding domain"/>
    <property type="match status" value="1"/>
</dbReference>
<feature type="region of interest" description="Disordered" evidence="17">
    <location>
        <begin position="601"/>
        <end position="620"/>
    </location>
</feature>
<sequence>MEKSLQVLQERFGFDSFRDQQQEIISHILNQDDTVVLMPTGGGKSICYQIPALILEGVTIVISPLIALMKDQVDALKVNGIRAAYLNSSLSPAEQTTVIQQLQTGTLKLLYLAPERLFDSEDRFIDFLSKLNVSLFAIDEAHCISQWGHDFRPEYLKLSRLKQIFPNTPVTALTATADKLTLRDILSKLNLNQPKTFISSFNRQNIHYFVEPKRNSYDRLFDFLDKHRNDAGIIYTLSRASTESLAQRLNEDGFSALAYHAGLERSERERNQDLFLKDEVKVIVATIAFGMGIDKSNVRFVVHMDLPKNIESYYQETGRAGRDGLKSTALLFYTYADLLKLKGFVEIEGKQEQSEIMLKKLDKMAEFGDLRTCRRKYLLNYFGEQAPDHCGSCDICLTDFEKFDGTEIAQKALSAVARLNESFGTGYVIDFLRGSKSEKIKSFHKNLKTYGVGKDISKEAWSSYFKDLINLDYLSKSDGQYPILKLTGKSWNVLKGQEKVMLIKVTARQEQSEETVNLPHEEPLFNNLKILRNNIAQMEGVPAYIIFSDATLLELATYLPANQEELKRISGFGQVKLERYGAQFLNEVLSYMKVNNLTSRIGQKRGRRSRKQTAPTTSNTKVESFGLYKKGKHIDEIASMRNLSRTTVEGHLAYFVLEGSLPVKELVNESKIPVIENAIKKHGDLALRPIKEELGDHYSYLEIRAVINDLKRKMLDPKTL</sequence>
<evidence type="ECO:0000256" key="11">
    <source>
        <dbReference type="ARBA" id="ARBA00023125"/>
    </source>
</evidence>
<keyword evidence="13" id="KW-0234">DNA repair</keyword>
<evidence type="ECO:0000256" key="12">
    <source>
        <dbReference type="ARBA" id="ARBA00023172"/>
    </source>
</evidence>
<evidence type="ECO:0000256" key="9">
    <source>
        <dbReference type="ARBA" id="ARBA00022833"/>
    </source>
</evidence>
<dbReference type="PROSITE" id="PS50967">
    <property type="entry name" value="HRDC"/>
    <property type="match status" value="1"/>
</dbReference>
<comment type="caution">
    <text evidence="21">The sequence shown here is derived from an EMBL/GenBank/DDBJ whole genome shotgun (WGS) entry which is preliminary data.</text>
</comment>
<dbReference type="NCBIfam" id="TIGR00614">
    <property type="entry name" value="recQ_fam"/>
    <property type="match status" value="1"/>
</dbReference>
<keyword evidence="8 21" id="KW-0347">Helicase</keyword>
<evidence type="ECO:0000256" key="5">
    <source>
        <dbReference type="ARBA" id="ARBA00022741"/>
    </source>
</evidence>
<evidence type="ECO:0000259" key="20">
    <source>
        <dbReference type="PROSITE" id="PS51194"/>
    </source>
</evidence>
<dbReference type="Proteomes" id="UP001172082">
    <property type="component" value="Unassembled WGS sequence"/>
</dbReference>
<evidence type="ECO:0000256" key="15">
    <source>
        <dbReference type="ARBA" id="ARBA00034617"/>
    </source>
</evidence>
<evidence type="ECO:0000256" key="4">
    <source>
        <dbReference type="ARBA" id="ARBA00022723"/>
    </source>
</evidence>
<dbReference type="PROSITE" id="PS51194">
    <property type="entry name" value="HELICASE_CTER"/>
    <property type="match status" value="1"/>
</dbReference>
<evidence type="ECO:0000313" key="21">
    <source>
        <dbReference type="EMBL" id="MDN5202410.1"/>
    </source>
</evidence>